<dbReference type="InterPro" id="IPR001678">
    <property type="entry name" value="MeTrfase_RsmB-F_NOP2_dom"/>
</dbReference>
<feature type="compositionally biased region" description="Basic residues" evidence="20">
    <location>
        <begin position="732"/>
        <end position="746"/>
    </location>
</feature>
<feature type="binding site" evidence="19">
    <location>
        <position position="211"/>
    </location>
    <ligand>
        <name>S-adenosyl-L-methionine</name>
        <dbReference type="ChEBI" id="CHEBI:59789"/>
    </ligand>
</feature>
<dbReference type="PANTHER" id="PTHR22808">
    <property type="entry name" value="NCL1 YEAST -RELATED NOL1/NOP2/FMU SUN DOMAIN-CONTAINING"/>
    <property type="match status" value="1"/>
</dbReference>
<dbReference type="EC" id="2.1.1.203" evidence="2"/>
<feature type="binding site" evidence="19">
    <location>
        <position position="266"/>
    </location>
    <ligand>
        <name>S-adenosyl-L-methionine</name>
        <dbReference type="ChEBI" id="CHEBI:59789"/>
    </ligand>
</feature>
<dbReference type="InParanoid" id="E4XCT6"/>
<keyword evidence="25" id="KW-1185">Reference proteome</keyword>
<keyword evidence="8 18" id="KW-0694">RNA-binding</keyword>
<evidence type="ECO:0000256" key="5">
    <source>
        <dbReference type="ARBA" id="ARBA00022679"/>
    </source>
</evidence>
<protein>
    <recommendedName>
        <fullName evidence="2">tRNA (cytosine(34)-C(5))-methyltransferase</fullName>
        <ecNumber evidence="2">2.1.1.203</ecNumber>
    </recommendedName>
    <alternativeName>
        <fullName evidence="11">NOL1/NOP2/Sun domain family member 2</fullName>
    </alternativeName>
    <alternativeName>
        <fullName evidence="12">mRNA cytosine C(5)-methyltransferase</fullName>
    </alternativeName>
    <alternativeName>
        <fullName evidence="10">tRNA cytosine C(5)-methyltransferase</fullName>
    </alternativeName>
</protein>
<dbReference type="InterPro" id="IPR006569">
    <property type="entry name" value="CID_dom"/>
</dbReference>
<proteinExistence type="inferred from homology"/>
<comment type="subcellular location">
    <subcellularLocation>
        <location evidence="1">Nucleus</location>
    </subcellularLocation>
</comment>
<evidence type="ECO:0000259" key="22">
    <source>
        <dbReference type="PROSITE" id="PS51391"/>
    </source>
</evidence>
<dbReference type="SUPFAM" id="SSF54928">
    <property type="entry name" value="RNA-binding domain, RBD"/>
    <property type="match status" value="1"/>
</dbReference>
<feature type="compositionally biased region" description="Pro residues" evidence="20">
    <location>
        <begin position="648"/>
        <end position="667"/>
    </location>
</feature>
<dbReference type="InterPro" id="IPR012677">
    <property type="entry name" value="Nucleotide-bd_a/b_plait_sf"/>
</dbReference>
<dbReference type="FunFam" id="3.40.50.150:FF:000271">
    <property type="entry name" value="NOL1/NOP2/Sun family protein"/>
    <property type="match status" value="1"/>
</dbReference>
<keyword evidence="3" id="KW-0820">tRNA-binding</keyword>
<organism evidence="24 25">
    <name type="scientific">Oikopleura dioica</name>
    <name type="common">Tunicate</name>
    <dbReference type="NCBI Taxonomy" id="34765"/>
    <lineage>
        <taxon>Eukaryota</taxon>
        <taxon>Metazoa</taxon>
        <taxon>Chordata</taxon>
        <taxon>Tunicata</taxon>
        <taxon>Appendicularia</taxon>
        <taxon>Copelata</taxon>
        <taxon>Oikopleuridae</taxon>
        <taxon>Oikopleura</taxon>
    </lineage>
</organism>
<evidence type="ECO:0000256" key="2">
    <source>
        <dbReference type="ARBA" id="ARBA00012629"/>
    </source>
</evidence>
<comment type="catalytic activity">
    <reaction evidence="14">
        <text>cytidine(50) in tRNA + S-adenosyl-L-methionine = 5-methylcytidine(50) in tRNA + S-adenosyl-L-homocysteine + H(+)</text>
        <dbReference type="Rhea" id="RHEA:61488"/>
        <dbReference type="Rhea" id="RHEA-COMP:15838"/>
        <dbReference type="Rhea" id="RHEA-COMP:15839"/>
        <dbReference type="ChEBI" id="CHEBI:15378"/>
        <dbReference type="ChEBI" id="CHEBI:57856"/>
        <dbReference type="ChEBI" id="CHEBI:59789"/>
        <dbReference type="ChEBI" id="CHEBI:74483"/>
        <dbReference type="ChEBI" id="CHEBI:82748"/>
    </reaction>
    <physiologicalReaction direction="left-to-right" evidence="14">
        <dbReference type="Rhea" id="RHEA:61489"/>
    </physiologicalReaction>
</comment>
<dbReference type="InterPro" id="IPR000504">
    <property type="entry name" value="RRM_dom"/>
</dbReference>
<comment type="similarity">
    <text evidence="19">Belongs to the class I-like SAM-binding methyltransferase superfamily. RsmB/NOP family.</text>
</comment>
<feature type="domain" description="CID" evidence="22">
    <location>
        <begin position="391"/>
        <end position="526"/>
    </location>
</feature>
<dbReference type="PROSITE" id="PS50102">
    <property type="entry name" value="RRM"/>
    <property type="match status" value="1"/>
</dbReference>
<feature type="compositionally biased region" description="Basic and acidic residues" evidence="20">
    <location>
        <begin position="747"/>
        <end position="757"/>
    </location>
</feature>
<evidence type="ECO:0000256" key="9">
    <source>
        <dbReference type="ARBA" id="ARBA00023242"/>
    </source>
</evidence>
<dbReference type="CDD" id="cd16983">
    <property type="entry name" value="CID_SCAF8_like"/>
    <property type="match status" value="1"/>
</dbReference>
<dbReference type="GO" id="GO:0005737">
    <property type="term" value="C:cytoplasm"/>
    <property type="evidence" value="ECO:0007669"/>
    <property type="project" value="TreeGrafter"/>
</dbReference>
<evidence type="ECO:0000256" key="20">
    <source>
        <dbReference type="SAM" id="MobiDB-lite"/>
    </source>
</evidence>
<dbReference type="InterPro" id="IPR023267">
    <property type="entry name" value="RCMT"/>
</dbReference>
<evidence type="ECO:0000256" key="6">
    <source>
        <dbReference type="ARBA" id="ARBA00022691"/>
    </source>
</evidence>
<evidence type="ECO:0000256" key="13">
    <source>
        <dbReference type="ARBA" id="ARBA00048755"/>
    </source>
</evidence>
<evidence type="ECO:0000256" key="17">
    <source>
        <dbReference type="ARBA" id="ARBA00049365"/>
    </source>
</evidence>
<evidence type="ECO:0000256" key="12">
    <source>
        <dbReference type="ARBA" id="ARBA00032819"/>
    </source>
</evidence>
<evidence type="ECO:0000259" key="21">
    <source>
        <dbReference type="PROSITE" id="PS50102"/>
    </source>
</evidence>
<feature type="compositionally biased region" description="Basic and acidic residues" evidence="20">
    <location>
        <begin position="686"/>
        <end position="704"/>
    </location>
</feature>
<evidence type="ECO:0000256" key="4">
    <source>
        <dbReference type="ARBA" id="ARBA00022603"/>
    </source>
</evidence>
<dbReference type="Pfam" id="PF04818">
    <property type="entry name" value="CID"/>
    <property type="match status" value="1"/>
</dbReference>
<dbReference type="EMBL" id="FN653037">
    <property type="protein sequence ID" value="CBY09411.1"/>
    <property type="molecule type" value="Genomic_DNA"/>
</dbReference>
<name>E4XCT6_OIKDI</name>
<evidence type="ECO:0000256" key="1">
    <source>
        <dbReference type="ARBA" id="ARBA00004123"/>
    </source>
</evidence>
<feature type="compositionally biased region" description="Basic and acidic residues" evidence="20">
    <location>
        <begin position="713"/>
        <end position="731"/>
    </location>
</feature>
<dbReference type="Gene3D" id="3.30.70.330">
    <property type="match status" value="1"/>
</dbReference>
<evidence type="ECO:0000256" key="14">
    <source>
        <dbReference type="ARBA" id="ARBA00048936"/>
    </source>
</evidence>
<dbReference type="InterPro" id="IPR008942">
    <property type="entry name" value="ENTH_VHS"/>
</dbReference>
<dbReference type="Gene3D" id="3.40.50.150">
    <property type="entry name" value="Vaccinia Virus protein VP39"/>
    <property type="match status" value="1"/>
</dbReference>
<dbReference type="SMART" id="SM00582">
    <property type="entry name" value="RPR"/>
    <property type="match status" value="1"/>
</dbReference>
<comment type="catalytic activity">
    <reaction evidence="17">
        <text>a cytidine in mRNA + S-adenosyl-L-methionine = a 5-methylcytidine in mRNA + S-adenosyl-L-homocysteine + H(+)</text>
        <dbReference type="Rhea" id="RHEA:61464"/>
        <dbReference type="Rhea" id="RHEA-COMP:15145"/>
        <dbReference type="Rhea" id="RHEA-COMP:15826"/>
        <dbReference type="ChEBI" id="CHEBI:15378"/>
        <dbReference type="ChEBI" id="CHEBI:57856"/>
        <dbReference type="ChEBI" id="CHEBI:59789"/>
        <dbReference type="ChEBI" id="CHEBI:74483"/>
        <dbReference type="ChEBI" id="CHEBI:82748"/>
    </reaction>
    <physiologicalReaction direction="left-to-right" evidence="17">
        <dbReference type="Rhea" id="RHEA:61465"/>
    </physiologicalReaction>
</comment>
<dbReference type="GO" id="GO:0005634">
    <property type="term" value="C:nucleus"/>
    <property type="evidence" value="ECO:0007669"/>
    <property type="project" value="UniProtKB-SubCell"/>
</dbReference>
<keyword evidence="9" id="KW-0539">Nucleus</keyword>
<keyword evidence="4 19" id="KW-0489">Methyltransferase</keyword>
<feature type="domain" description="RRM" evidence="21">
    <location>
        <begin position="772"/>
        <end position="848"/>
    </location>
</feature>
<feature type="region of interest" description="Disordered" evidence="20">
    <location>
        <begin position="904"/>
        <end position="933"/>
    </location>
</feature>
<gene>
    <name evidence="24" type="ORF">GSOID_T00007967001</name>
</gene>
<comment type="catalytic activity">
    <reaction evidence="13">
        <text>cytidine(49) in tRNA + S-adenosyl-L-methionine = 5-methylcytidine(49) in tRNA + S-adenosyl-L-homocysteine + H(+)</text>
        <dbReference type="Rhea" id="RHEA:42952"/>
        <dbReference type="Rhea" id="RHEA-COMP:10294"/>
        <dbReference type="Rhea" id="RHEA-COMP:10385"/>
        <dbReference type="ChEBI" id="CHEBI:15378"/>
        <dbReference type="ChEBI" id="CHEBI:57856"/>
        <dbReference type="ChEBI" id="CHEBI:59789"/>
        <dbReference type="ChEBI" id="CHEBI:74483"/>
        <dbReference type="ChEBI" id="CHEBI:82748"/>
    </reaction>
    <physiologicalReaction direction="left-to-right" evidence="13">
        <dbReference type="Rhea" id="RHEA:42953"/>
    </physiologicalReaction>
</comment>
<evidence type="ECO:0000256" key="7">
    <source>
        <dbReference type="ARBA" id="ARBA00022694"/>
    </source>
</evidence>
<evidence type="ECO:0000256" key="19">
    <source>
        <dbReference type="PROSITE-ProRule" id="PRU01023"/>
    </source>
</evidence>
<dbReference type="OrthoDB" id="6093671at2759"/>
<dbReference type="Proteomes" id="UP000001307">
    <property type="component" value="Unassembled WGS sequence"/>
</dbReference>
<dbReference type="Pfam" id="PF01189">
    <property type="entry name" value="Methyltr_RsmB-F"/>
    <property type="match status" value="1"/>
</dbReference>
<evidence type="ECO:0000256" key="18">
    <source>
        <dbReference type="PROSITE-ProRule" id="PRU00176"/>
    </source>
</evidence>
<feature type="compositionally biased region" description="Basic and acidic residues" evidence="20">
    <location>
        <begin position="1088"/>
        <end position="1102"/>
    </location>
</feature>
<dbReference type="SUPFAM" id="SSF48464">
    <property type="entry name" value="ENTH/VHS domain"/>
    <property type="match status" value="1"/>
</dbReference>
<evidence type="ECO:0000256" key="3">
    <source>
        <dbReference type="ARBA" id="ARBA00022555"/>
    </source>
</evidence>
<feature type="binding site" evidence="19">
    <location>
        <begin position="179"/>
        <end position="185"/>
    </location>
    <ligand>
        <name>S-adenosyl-L-methionine</name>
        <dbReference type="ChEBI" id="CHEBI:59789"/>
    </ligand>
</feature>
<dbReference type="InterPro" id="IPR049560">
    <property type="entry name" value="MeTrfase_RsmB-F_NOP2_cat"/>
</dbReference>
<evidence type="ECO:0000313" key="25">
    <source>
        <dbReference type="Proteomes" id="UP000001307"/>
    </source>
</evidence>
<dbReference type="InterPro" id="IPR035979">
    <property type="entry name" value="RBD_domain_sf"/>
</dbReference>
<dbReference type="GO" id="GO:0030488">
    <property type="term" value="P:tRNA methylation"/>
    <property type="evidence" value="ECO:0007669"/>
    <property type="project" value="TreeGrafter"/>
</dbReference>
<dbReference type="SUPFAM" id="SSF53335">
    <property type="entry name" value="S-adenosyl-L-methionine-dependent methyltransferases"/>
    <property type="match status" value="1"/>
</dbReference>
<feature type="binding site" evidence="19">
    <location>
        <position position="238"/>
    </location>
    <ligand>
        <name>S-adenosyl-L-methionine</name>
        <dbReference type="ChEBI" id="CHEBI:59789"/>
    </ligand>
</feature>
<evidence type="ECO:0000256" key="16">
    <source>
        <dbReference type="ARBA" id="ARBA00049323"/>
    </source>
</evidence>
<dbReference type="PROSITE" id="PS51686">
    <property type="entry name" value="SAM_MT_RSMB_NOP"/>
    <property type="match status" value="1"/>
</dbReference>
<accession>E4XCT6</accession>
<evidence type="ECO:0000256" key="10">
    <source>
        <dbReference type="ARBA" id="ARBA00032179"/>
    </source>
</evidence>
<feature type="compositionally biased region" description="Basic and acidic residues" evidence="20">
    <location>
        <begin position="18"/>
        <end position="31"/>
    </location>
</feature>
<dbReference type="GO" id="GO:0016428">
    <property type="term" value="F:tRNA (cytidine-5-)-methyltransferase activity"/>
    <property type="evidence" value="ECO:0007669"/>
    <property type="project" value="InterPro"/>
</dbReference>
<evidence type="ECO:0000256" key="8">
    <source>
        <dbReference type="ARBA" id="ARBA00022884"/>
    </source>
</evidence>
<feature type="region of interest" description="Disordered" evidence="20">
    <location>
        <begin position="1010"/>
        <end position="1136"/>
    </location>
</feature>
<reference evidence="24 25" key="1">
    <citation type="journal article" date="2010" name="Science">
        <title>Plasticity of animal genome architecture unmasked by rapid evolution of a pelagic tunicate.</title>
        <authorList>
            <person name="Denoeud F."/>
            <person name="Henriet S."/>
            <person name="Mungpakdee S."/>
            <person name="Aury J.M."/>
            <person name="Da Silva C."/>
            <person name="Brinkmann H."/>
            <person name="Mikhaleva J."/>
            <person name="Olsen L.C."/>
            <person name="Jubin C."/>
            <person name="Canestro C."/>
            <person name="Bouquet J.M."/>
            <person name="Danks G."/>
            <person name="Poulain J."/>
            <person name="Campsteijn C."/>
            <person name="Adamski M."/>
            <person name="Cross I."/>
            <person name="Yadetie F."/>
            <person name="Muffato M."/>
            <person name="Louis A."/>
            <person name="Butcher S."/>
            <person name="Tsagkogeorga G."/>
            <person name="Konrad A."/>
            <person name="Singh S."/>
            <person name="Jensen M.F."/>
            <person name="Cong E.H."/>
            <person name="Eikeseth-Otteraa H."/>
            <person name="Noel B."/>
            <person name="Anthouard V."/>
            <person name="Porcel B.M."/>
            <person name="Kachouri-Lafond R."/>
            <person name="Nishino A."/>
            <person name="Ugolini M."/>
            <person name="Chourrout P."/>
            <person name="Nishida H."/>
            <person name="Aasland R."/>
            <person name="Huzurbazar S."/>
            <person name="Westhof E."/>
            <person name="Delsuc F."/>
            <person name="Lehrach H."/>
            <person name="Reinhardt R."/>
            <person name="Weissenbach J."/>
            <person name="Roy S.W."/>
            <person name="Artiguenave F."/>
            <person name="Postlethwait J.H."/>
            <person name="Manak J.R."/>
            <person name="Thompson E.M."/>
            <person name="Jaillon O."/>
            <person name="Du Pasquier L."/>
            <person name="Boudinot P."/>
            <person name="Liberles D.A."/>
            <person name="Volff J.N."/>
            <person name="Philippe H."/>
            <person name="Lenhard B."/>
            <person name="Roest Crollius H."/>
            <person name="Wincker P."/>
            <person name="Chourrout D."/>
        </authorList>
    </citation>
    <scope>NUCLEOTIDE SEQUENCE [LARGE SCALE GENOMIC DNA]</scope>
</reference>
<keyword evidence="5 19" id="KW-0808">Transferase</keyword>
<comment type="catalytic activity">
    <reaction evidence="16">
        <text>cytidine(48) in tRNA + S-adenosyl-L-methionine = 5-methylcytidine(48) in tRNA + S-adenosyl-L-homocysteine + H(+)</text>
        <dbReference type="Rhea" id="RHEA:42948"/>
        <dbReference type="Rhea" id="RHEA-COMP:10293"/>
        <dbReference type="Rhea" id="RHEA-COMP:10297"/>
        <dbReference type="ChEBI" id="CHEBI:15378"/>
        <dbReference type="ChEBI" id="CHEBI:57856"/>
        <dbReference type="ChEBI" id="CHEBI:59789"/>
        <dbReference type="ChEBI" id="CHEBI:74483"/>
        <dbReference type="ChEBI" id="CHEBI:82748"/>
    </reaction>
    <physiologicalReaction direction="left-to-right" evidence="16">
        <dbReference type="Rhea" id="RHEA:42949"/>
    </physiologicalReaction>
</comment>
<evidence type="ECO:0000256" key="11">
    <source>
        <dbReference type="ARBA" id="ARBA00032770"/>
    </source>
</evidence>
<evidence type="ECO:0000256" key="15">
    <source>
        <dbReference type="ARBA" id="ARBA00049286"/>
    </source>
</evidence>
<evidence type="ECO:0000313" key="24">
    <source>
        <dbReference type="EMBL" id="CBY09411.1"/>
    </source>
</evidence>
<keyword evidence="6 19" id="KW-0949">S-adenosyl-L-methionine</keyword>
<dbReference type="Gene3D" id="1.25.40.90">
    <property type="match status" value="1"/>
</dbReference>
<sequence>MGAGQKFGGRNRGKHGKGKEGGKRRERTNKDYQEIVMNNVHFEEYYSKNGCVPKDELVEFFDALRKPLPLSFRVTGSTSQAKELIAQMETTHLSNIESLVLDNGKVVKPAEPLPWYPNRLAWKTNLSRQELRKFPQLSGFHQWMIAEGESGHVTRQELVSMIPTLLLDIKSHCAVLDMCAAPGSKTSQIIEALHADAKDGSLPEGFCVANDANNRRCYMLVHQAKRLNSPCCMVVNHDAQGMPNMKVKKDSGEGFEWLQYDRILADVPCSGDGTMRKNPDVWTSWRPNNTLNLHAMQFRIAQRGLELLKVGGKMVYSTCSMSPIEDEAVVSALIKKCEGSIRLVSIDGMLPGLKYEKGVSTWPVYFDGKFHTEPNEESKKKSIVGVMSAPGLTPQLKAFNEELAGICSESPPVSRSKMKAITTSGMKAIKMYKHVVQNVEKFISKSKPTYKVTGLYVIDALVRKSQSEFGPDKDVYTKRFQKHLAKSAISSSDKEKCKKIVFLWRKGKTYEESLLDELDSIITKTTNSSKTDAVGSKLEPNPPADDAEVLISTILSNPESEMAQNLAKMLGGPQQEQLQQILAKMKHNEPESQNTEAIQDKSPLFDEIDRSNSWQEGPPPLPPLPSAHGKSIPISTIPPPNDWHQHHPPPQPVVPPPGAWPDPPARLPSPKHDRDYSRDRRRSRSPRRDFSPRKDRSRSRDRDIRRRRRTRSRSRERDRKRSRSRDRDSRRDRHRRRSRSRERRSSRRDEISNREKMCLPSTKDGKGCVASRTIWIGNISKGDCTEESVKNMIKNVDRVDDIQDITALHSRGCAYVVMKTRAAAFKTLQKLASKRGREEKRKVDWAINSGLKDAEMQAYFDKAEGAAFIEYSKLPDDIEVLIKWAHGGVIDIESMPEKVQQAIAEKDRQNSQSVDMEMDMDEKETSSQPMPNATTLPMLAGMPSMTIPMAMPLGAQLASAQMPIPPRMGQHPLQGAPMMMRHQGLILPQGGMLPQGGNMPPGASMMGFIPRERFPRPGGFPPRGPGNMADNHWNGANHGMGGPRQRGERFQSPGGRFPDDRSFDGGRGSHRGGQGSWPRGHPHPRQNFNDRDGHQPHAHRDWQNGPDRWGNAHAERGTHHRGDRFRNEPRSPSRACQTTKTILTRMYHSLYLSRKSIMINFHLTLQMRLKIQLQHLYMMSQILMMQTLQWRRRSLSALKVLFQLWRNLFMIPIHF</sequence>
<dbReference type="AlphaFoldDB" id="E4XCT6"/>
<dbReference type="PANTHER" id="PTHR22808:SF1">
    <property type="entry name" value="RNA CYTOSINE-C(5)-METHYLTRANSFERASE NSUN2-RELATED"/>
    <property type="match status" value="1"/>
</dbReference>
<evidence type="ECO:0000259" key="23">
    <source>
        <dbReference type="PROSITE" id="PS51686"/>
    </source>
</evidence>
<dbReference type="GO" id="GO:0000049">
    <property type="term" value="F:tRNA binding"/>
    <property type="evidence" value="ECO:0007669"/>
    <property type="project" value="UniProtKB-KW"/>
</dbReference>
<dbReference type="PROSITE" id="PS51391">
    <property type="entry name" value="CID"/>
    <property type="match status" value="1"/>
</dbReference>
<feature type="domain" description="SAM-dependent MTase RsmB/NOP-type" evidence="23">
    <location>
        <begin position="60"/>
        <end position="377"/>
    </location>
</feature>
<feature type="region of interest" description="Disordered" evidence="20">
    <location>
        <begin position="1"/>
        <end position="31"/>
    </location>
</feature>
<feature type="region of interest" description="Disordered" evidence="20">
    <location>
        <begin position="609"/>
        <end position="763"/>
    </location>
</feature>
<comment type="catalytic activity">
    <reaction evidence="15">
        <text>cytidine(34) in tRNA precursor + S-adenosyl-L-methionine = 5-methylcytidine(34) in tRNA precursor + S-adenosyl-L-homocysteine + H(+)</text>
        <dbReference type="Rhea" id="RHEA:42940"/>
        <dbReference type="Rhea" id="RHEA-COMP:10291"/>
        <dbReference type="Rhea" id="RHEA-COMP:10295"/>
        <dbReference type="ChEBI" id="CHEBI:15378"/>
        <dbReference type="ChEBI" id="CHEBI:57856"/>
        <dbReference type="ChEBI" id="CHEBI:59789"/>
        <dbReference type="ChEBI" id="CHEBI:74483"/>
        <dbReference type="ChEBI" id="CHEBI:82748"/>
        <dbReference type="EC" id="2.1.1.203"/>
    </reaction>
    <physiologicalReaction direction="left-to-right" evidence="15">
        <dbReference type="Rhea" id="RHEA:42941"/>
    </physiologicalReaction>
</comment>
<feature type="active site" description="Nucleophile" evidence="19">
    <location>
        <position position="319"/>
    </location>
</feature>
<keyword evidence="7" id="KW-0819">tRNA processing</keyword>
<dbReference type="PRINTS" id="PR02011">
    <property type="entry name" value="RCMTNCL1"/>
</dbReference>
<dbReference type="InterPro" id="IPR023270">
    <property type="entry name" value="RCMT_NCL1"/>
</dbReference>
<dbReference type="InterPro" id="IPR029063">
    <property type="entry name" value="SAM-dependent_MTases_sf"/>
</dbReference>
<dbReference type="PRINTS" id="PR02008">
    <property type="entry name" value="RCMTFAMILY"/>
</dbReference>